<gene>
    <name evidence="2" type="ORF">A7979_03345</name>
</gene>
<name>A0A1Y1RPB7_9MICC</name>
<dbReference type="RefSeq" id="WP_083091931.1">
    <property type="nucleotide sequence ID" value="NZ_LXWF01000033.1"/>
</dbReference>
<keyword evidence="3" id="KW-1185">Reference proteome</keyword>
<comment type="caution">
    <text evidence="2">The sequence shown here is derived from an EMBL/GenBank/DDBJ whole genome shotgun (WGS) entry which is preliminary data.</text>
</comment>
<reference evidence="2 3" key="1">
    <citation type="submission" date="2016-05" db="EMBL/GenBank/DDBJ databases">
        <title>Draft genome sequence of a porcine commensal Rothia nasimurium.</title>
        <authorList>
            <person name="Gaiser R.A."/>
            <person name="Van Baarlen P."/>
            <person name="Wells J.M."/>
        </authorList>
    </citation>
    <scope>NUCLEOTIDE SEQUENCE [LARGE SCALE GENOMIC DNA]</scope>
    <source>
        <strain evidence="2 3">PT-32</strain>
    </source>
</reference>
<dbReference type="Proteomes" id="UP000192359">
    <property type="component" value="Unassembled WGS sequence"/>
</dbReference>
<evidence type="ECO:0000313" key="2">
    <source>
        <dbReference type="EMBL" id="ORC17444.1"/>
    </source>
</evidence>
<organism evidence="2 3">
    <name type="scientific">Rothia nasimurium</name>
    <dbReference type="NCBI Taxonomy" id="85336"/>
    <lineage>
        <taxon>Bacteria</taxon>
        <taxon>Bacillati</taxon>
        <taxon>Actinomycetota</taxon>
        <taxon>Actinomycetes</taxon>
        <taxon>Micrococcales</taxon>
        <taxon>Micrococcaceae</taxon>
        <taxon>Rothia</taxon>
    </lineage>
</organism>
<evidence type="ECO:0000313" key="3">
    <source>
        <dbReference type="Proteomes" id="UP000192359"/>
    </source>
</evidence>
<protein>
    <submittedName>
        <fullName evidence="2">Uncharacterized protein</fullName>
    </submittedName>
</protein>
<dbReference type="AlphaFoldDB" id="A0A1Y1RPB7"/>
<feature type="region of interest" description="Disordered" evidence="1">
    <location>
        <begin position="53"/>
        <end position="86"/>
    </location>
</feature>
<proteinExistence type="predicted"/>
<evidence type="ECO:0000256" key="1">
    <source>
        <dbReference type="SAM" id="MobiDB-lite"/>
    </source>
</evidence>
<accession>A0A1Y1RPB7</accession>
<sequence>MSHRLFIEPDTSTSAGRRLPAGVTLDRLRCSILGLPGVEKIYPRSPYVLRAMRTAQNRSHATAEAPEGSQEHASSSSPGTLQGTGGTDLTVAVRIGAAPGVHVPTLAREVGALLARELPDAAIEVEIVSC</sequence>
<dbReference type="EMBL" id="LXWF01000033">
    <property type="protein sequence ID" value="ORC17444.1"/>
    <property type="molecule type" value="Genomic_DNA"/>
</dbReference>